<dbReference type="OrthoDB" id="3628156at2"/>
<dbReference type="InterPro" id="IPR003658">
    <property type="entry name" value="Anti-sigma_ant"/>
</dbReference>
<evidence type="ECO:0000313" key="5">
    <source>
        <dbReference type="Proteomes" id="UP000318578"/>
    </source>
</evidence>
<dbReference type="PANTHER" id="PTHR33495:SF2">
    <property type="entry name" value="ANTI-SIGMA FACTOR ANTAGONIST TM_1081-RELATED"/>
    <property type="match status" value="1"/>
</dbReference>
<dbReference type="AlphaFoldDB" id="A0A558ADA8"/>
<reference evidence="4 5" key="1">
    <citation type="submission" date="2019-07" db="EMBL/GenBank/DDBJ databases">
        <title>New species of Amycolatopsis and Streptomyces.</title>
        <authorList>
            <person name="Duangmal K."/>
            <person name="Teo W.F.A."/>
            <person name="Lipun K."/>
        </authorList>
    </citation>
    <scope>NUCLEOTIDE SEQUENCE [LARGE SCALE GENOMIC DNA]</scope>
    <source>
        <strain evidence="4 5">JCM 30562</strain>
    </source>
</reference>
<dbReference type="SUPFAM" id="SSF52091">
    <property type="entry name" value="SpoIIaa-like"/>
    <property type="match status" value="1"/>
</dbReference>
<evidence type="ECO:0000256" key="2">
    <source>
        <dbReference type="RuleBase" id="RU003749"/>
    </source>
</evidence>
<dbReference type="InterPro" id="IPR036513">
    <property type="entry name" value="STAS_dom_sf"/>
</dbReference>
<comment type="similarity">
    <text evidence="1 2">Belongs to the anti-sigma-factor antagonist family.</text>
</comment>
<evidence type="ECO:0000259" key="3">
    <source>
        <dbReference type="PROSITE" id="PS50801"/>
    </source>
</evidence>
<dbReference type="Proteomes" id="UP000318578">
    <property type="component" value="Unassembled WGS sequence"/>
</dbReference>
<protein>
    <recommendedName>
        <fullName evidence="2">Anti-sigma factor antagonist</fullName>
    </recommendedName>
</protein>
<sequence>MALTVEWERARDVLVVSVAGEVDASSAARLQEGVAAARTADVPASALVVLDLNRVDFLDSAGLAVLVEVASDCHKAEQELRIVATSRAVLNPLKLTGLDQIFTITDSVPTGTGH</sequence>
<proteinExistence type="inferred from homology"/>
<gene>
    <name evidence="4" type="ORF">FNH06_13770</name>
</gene>
<keyword evidence="5" id="KW-1185">Reference proteome</keyword>
<dbReference type="GO" id="GO:0043856">
    <property type="term" value="F:anti-sigma factor antagonist activity"/>
    <property type="evidence" value="ECO:0007669"/>
    <property type="project" value="InterPro"/>
</dbReference>
<dbReference type="NCBIfam" id="TIGR00377">
    <property type="entry name" value="ant_ant_sig"/>
    <property type="match status" value="1"/>
</dbReference>
<accession>A0A558ADA8</accession>
<dbReference type="Gene3D" id="3.30.750.24">
    <property type="entry name" value="STAS domain"/>
    <property type="match status" value="1"/>
</dbReference>
<dbReference type="CDD" id="cd07043">
    <property type="entry name" value="STAS_anti-anti-sigma_factors"/>
    <property type="match status" value="1"/>
</dbReference>
<organism evidence="4 5">
    <name type="scientific">Amycolatopsis acidiphila</name>
    <dbReference type="NCBI Taxonomy" id="715473"/>
    <lineage>
        <taxon>Bacteria</taxon>
        <taxon>Bacillati</taxon>
        <taxon>Actinomycetota</taxon>
        <taxon>Actinomycetes</taxon>
        <taxon>Pseudonocardiales</taxon>
        <taxon>Pseudonocardiaceae</taxon>
        <taxon>Amycolatopsis</taxon>
    </lineage>
</organism>
<evidence type="ECO:0000313" key="4">
    <source>
        <dbReference type="EMBL" id="TVT22250.1"/>
    </source>
</evidence>
<name>A0A558ADA8_9PSEU</name>
<dbReference type="EMBL" id="VJZA01000019">
    <property type="protein sequence ID" value="TVT22250.1"/>
    <property type="molecule type" value="Genomic_DNA"/>
</dbReference>
<dbReference type="PANTHER" id="PTHR33495">
    <property type="entry name" value="ANTI-SIGMA FACTOR ANTAGONIST TM_1081-RELATED-RELATED"/>
    <property type="match status" value="1"/>
</dbReference>
<feature type="domain" description="STAS" evidence="3">
    <location>
        <begin position="3"/>
        <end position="114"/>
    </location>
</feature>
<dbReference type="RefSeq" id="WP_144638257.1">
    <property type="nucleotide sequence ID" value="NZ_BNAX01000006.1"/>
</dbReference>
<dbReference type="Pfam" id="PF01740">
    <property type="entry name" value="STAS"/>
    <property type="match status" value="1"/>
</dbReference>
<dbReference type="InterPro" id="IPR002645">
    <property type="entry name" value="STAS_dom"/>
</dbReference>
<comment type="caution">
    <text evidence="4">The sequence shown here is derived from an EMBL/GenBank/DDBJ whole genome shotgun (WGS) entry which is preliminary data.</text>
</comment>
<dbReference type="PROSITE" id="PS50801">
    <property type="entry name" value="STAS"/>
    <property type="match status" value="1"/>
</dbReference>
<evidence type="ECO:0000256" key="1">
    <source>
        <dbReference type="ARBA" id="ARBA00009013"/>
    </source>
</evidence>